<keyword evidence="5" id="KW-0677">Repeat</keyword>
<evidence type="ECO:0000256" key="6">
    <source>
        <dbReference type="ARBA" id="ARBA00022989"/>
    </source>
</evidence>
<evidence type="ECO:0000256" key="3">
    <source>
        <dbReference type="ARBA" id="ARBA00022448"/>
    </source>
</evidence>
<dbReference type="VEuPathDB" id="FungiDB:AO090012000468"/>
<evidence type="ECO:0000256" key="1">
    <source>
        <dbReference type="ARBA" id="ARBA00004127"/>
    </source>
</evidence>
<dbReference type="InterPro" id="IPR005282">
    <property type="entry name" value="LC_transporter"/>
</dbReference>
<dbReference type="Pfam" id="PF03398">
    <property type="entry name" value="Ist1"/>
    <property type="match status" value="2"/>
</dbReference>
<evidence type="ECO:0000256" key="4">
    <source>
        <dbReference type="ARBA" id="ARBA00022692"/>
    </source>
</evidence>
<name>A0A1S9DQ83_ASPOZ</name>
<dbReference type="SMART" id="SM00679">
    <property type="entry name" value="CTNS"/>
    <property type="match status" value="2"/>
</dbReference>
<evidence type="ECO:0000256" key="8">
    <source>
        <dbReference type="SAM" id="MobiDB-lite"/>
    </source>
</evidence>
<keyword evidence="7 9" id="KW-0472">Membrane</keyword>
<dbReference type="PANTHER" id="PTHR13131:SF5">
    <property type="entry name" value="CYSTINOSIN"/>
    <property type="match status" value="1"/>
</dbReference>
<feature type="transmembrane region" description="Helical" evidence="9">
    <location>
        <begin position="228"/>
        <end position="248"/>
    </location>
</feature>
<dbReference type="GO" id="GO:0012505">
    <property type="term" value="C:endomembrane system"/>
    <property type="evidence" value="ECO:0007669"/>
    <property type="project" value="UniProtKB-SubCell"/>
</dbReference>
<dbReference type="Proteomes" id="UP000190312">
    <property type="component" value="Unassembled WGS sequence"/>
</dbReference>
<dbReference type="VEuPathDB" id="FungiDB:AO090012000466"/>
<evidence type="ECO:0000256" key="2">
    <source>
        <dbReference type="ARBA" id="ARBA00005536"/>
    </source>
</evidence>
<dbReference type="OrthoDB" id="29853at2759"/>
<dbReference type="GO" id="GO:0005774">
    <property type="term" value="C:vacuolar membrane"/>
    <property type="evidence" value="ECO:0007669"/>
    <property type="project" value="TreeGrafter"/>
</dbReference>
<comment type="subcellular location">
    <subcellularLocation>
        <location evidence="1">Endomembrane system</location>
        <topology evidence="1">Multi-pass membrane protein</topology>
    </subcellularLocation>
</comment>
<dbReference type="EMBL" id="MKZY01000003">
    <property type="protein sequence ID" value="OOO11207.1"/>
    <property type="molecule type" value="Genomic_DNA"/>
</dbReference>
<feature type="transmembrane region" description="Helical" evidence="9">
    <location>
        <begin position="126"/>
        <end position="147"/>
    </location>
</feature>
<organism evidence="10 11">
    <name type="scientific">Aspergillus oryzae</name>
    <name type="common">Yellow koji mold</name>
    <dbReference type="NCBI Taxonomy" id="5062"/>
    <lineage>
        <taxon>Eukaryota</taxon>
        <taxon>Fungi</taxon>
        <taxon>Dikarya</taxon>
        <taxon>Ascomycota</taxon>
        <taxon>Pezizomycotina</taxon>
        <taxon>Eurotiomycetes</taxon>
        <taxon>Eurotiomycetidae</taxon>
        <taxon>Eurotiales</taxon>
        <taxon>Aspergillaceae</taxon>
        <taxon>Aspergillus</taxon>
        <taxon>Aspergillus subgen. Circumdati</taxon>
    </lineage>
</organism>
<dbReference type="AlphaFoldDB" id="A0A1S9DQ83"/>
<dbReference type="Gene3D" id="1.20.1260.60">
    <property type="entry name" value="Vacuolar protein sorting-associated protein Ist1"/>
    <property type="match status" value="1"/>
</dbReference>
<comment type="similarity">
    <text evidence="2">Belongs to the IST1 family.</text>
</comment>
<feature type="compositionally biased region" description="Basic and acidic residues" evidence="8">
    <location>
        <begin position="538"/>
        <end position="553"/>
    </location>
</feature>
<feature type="region of interest" description="Disordered" evidence="8">
    <location>
        <begin position="354"/>
        <end position="374"/>
    </location>
</feature>
<comment type="caution">
    <text evidence="10">The sequence shown here is derived from an EMBL/GenBank/DDBJ whole genome shotgun (WGS) entry which is preliminary data.</text>
</comment>
<feature type="transmembrane region" description="Helical" evidence="9">
    <location>
        <begin position="91"/>
        <end position="114"/>
    </location>
</feature>
<gene>
    <name evidence="10" type="ORF">OAory_01076770</name>
</gene>
<dbReference type="InterPro" id="IPR042277">
    <property type="entry name" value="IST1-like"/>
</dbReference>
<reference evidence="10 11" key="1">
    <citation type="submission" date="2016-10" db="EMBL/GenBank/DDBJ databases">
        <title>Genome sequencing of Aspergillus oryzae BCC7051.</title>
        <authorList>
            <person name="Thammarongtham C."/>
            <person name="Vorapreeda T."/>
            <person name="Nookaew I."/>
            <person name="Srisuk T."/>
            <person name="Land M."/>
            <person name="Jeennor S."/>
            <person name="Laoteng K."/>
        </authorList>
    </citation>
    <scope>NUCLEOTIDE SEQUENCE [LARGE SCALE GENOMIC DNA]</scope>
    <source>
        <strain evidence="10 11">BCC7051</strain>
    </source>
</reference>
<feature type="compositionally biased region" description="Low complexity" evidence="8">
    <location>
        <begin position="359"/>
        <end position="371"/>
    </location>
</feature>
<dbReference type="InterPro" id="IPR006603">
    <property type="entry name" value="PQ-loop_rpt"/>
</dbReference>
<dbReference type="GO" id="GO:0015031">
    <property type="term" value="P:protein transport"/>
    <property type="evidence" value="ECO:0007669"/>
    <property type="project" value="InterPro"/>
</dbReference>
<dbReference type="Gene3D" id="1.20.1280.290">
    <property type="match status" value="2"/>
</dbReference>
<dbReference type="PANTHER" id="PTHR13131">
    <property type="entry name" value="CYSTINOSIN"/>
    <property type="match status" value="1"/>
</dbReference>
<keyword evidence="4 9" id="KW-0812">Transmembrane</keyword>
<evidence type="ECO:0000313" key="11">
    <source>
        <dbReference type="Proteomes" id="UP000190312"/>
    </source>
</evidence>
<dbReference type="GO" id="GO:0000324">
    <property type="term" value="C:fungal-type vacuole"/>
    <property type="evidence" value="ECO:0007669"/>
    <property type="project" value="TreeGrafter"/>
</dbReference>
<dbReference type="InterPro" id="IPR005061">
    <property type="entry name" value="Ist1"/>
</dbReference>
<feature type="transmembrane region" description="Helical" evidence="9">
    <location>
        <begin position="153"/>
        <end position="173"/>
    </location>
</feature>
<dbReference type="Pfam" id="PF04193">
    <property type="entry name" value="PQ-loop"/>
    <property type="match status" value="2"/>
</dbReference>
<proteinExistence type="inferred from homology"/>
<sequence>MSSDTWIQSISQILGWAYFVLWSLSFYPQVLHNHRRHSTDGFSIDFALLNLLGLTAYTIFNACFLFSPVVRTQYAQRHPQSPKPTVQWNDFVYALHGALICCYLRSHFLCARFWNFKSKPQRVSNLILVVFLGCMGVVYLAVLWALVSASWEWIDVVYVIGMIKVFLTAVKYTPQVIMNYRRQSTAGFSIGAILLDLAGAALSLMQLVLDSSLQADWSGTVGNVTKLLLGNITLLFDLVFIFQHFVLYRERRTKLTSTLHLLIPRLRLLQKKSTASSVVQRRELSHLLSENKDASARIRVENVIATDIAVEVMEMVELYCELILARANVLDQNAFSEKGVEARNRAKEAWVEMRRKEQGLGSSPGSAASGGDAAGSGKRSGFGFGALFGGGGSKREETVAVESTGVQGVGDAAYIDSALDEAAAAIFYAYPRFPADVRELTILRGLLADRYGKEFMTLAQDDRFPEADGLKVPERLVKGLRVKPPSQELVDSYLREIARAYGVAWGGDAEELGEAPAEFVDGDGDDDATAGGDVPVTPRKEGRPADVERRMSETAELNRATPPKGLQSGKSPVSVAPPGPRSDNPNPRVKVPDGNGKGEAEVEPRSPSKTTKGGIPELDELTRRFAALKR</sequence>
<feature type="transmembrane region" description="Helical" evidence="9">
    <location>
        <begin position="6"/>
        <end position="27"/>
    </location>
</feature>
<evidence type="ECO:0000256" key="7">
    <source>
        <dbReference type="ARBA" id="ARBA00023136"/>
    </source>
</evidence>
<accession>A0A1S9DQ83</accession>
<evidence type="ECO:0000256" key="9">
    <source>
        <dbReference type="SAM" id="Phobius"/>
    </source>
</evidence>
<feature type="region of interest" description="Disordered" evidence="8">
    <location>
        <begin position="517"/>
        <end position="630"/>
    </location>
</feature>
<evidence type="ECO:0000256" key="5">
    <source>
        <dbReference type="ARBA" id="ARBA00022737"/>
    </source>
</evidence>
<dbReference type="eggNOG" id="KOG2027">
    <property type="taxonomic scope" value="Eukaryota"/>
</dbReference>
<keyword evidence="6 9" id="KW-1133">Transmembrane helix</keyword>
<protein>
    <recommendedName>
        <fullName evidence="12">Cystinosin/ERS1p repeat</fullName>
    </recommendedName>
</protein>
<evidence type="ECO:0000313" key="10">
    <source>
        <dbReference type="EMBL" id="OOO11207.1"/>
    </source>
</evidence>
<feature type="compositionally biased region" description="Basic and acidic residues" evidence="8">
    <location>
        <begin position="596"/>
        <end position="606"/>
    </location>
</feature>
<feature type="transmembrane region" description="Helical" evidence="9">
    <location>
        <begin position="48"/>
        <end position="71"/>
    </location>
</feature>
<evidence type="ECO:0008006" key="12">
    <source>
        <dbReference type="Google" id="ProtNLM"/>
    </source>
</evidence>
<dbReference type="GO" id="GO:0015184">
    <property type="term" value="F:L-cystine transmembrane transporter activity"/>
    <property type="evidence" value="ECO:0007669"/>
    <property type="project" value="TreeGrafter"/>
</dbReference>
<keyword evidence="3" id="KW-0813">Transport</keyword>
<feature type="transmembrane region" description="Helical" evidence="9">
    <location>
        <begin position="185"/>
        <end position="208"/>
    </location>
</feature>